<comment type="similarity">
    <text evidence="14">Belongs to the MurCDEF family.</text>
</comment>
<dbReference type="SUPFAM" id="SSF51984">
    <property type="entry name" value="MurCD N-terminal domain"/>
    <property type="match status" value="1"/>
</dbReference>
<protein>
    <recommendedName>
        <fullName evidence="3 14">UDP-N-acetylmuramate--L-alanine ligase</fullName>
        <ecNumber evidence="3 14">6.3.2.8</ecNumber>
    </recommendedName>
    <alternativeName>
        <fullName evidence="14">UDP-N-acetylmuramoyl-L-alanine synthetase</fullName>
    </alternativeName>
</protein>
<feature type="binding site" evidence="14">
    <location>
        <begin position="123"/>
        <end position="129"/>
    </location>
    <ligand>
        <name>ATP</name>
        <dbReference type="ChEBI" id="CHEBI:30616"/>
    </ligand>
</feature>
<evidence type="ECO:0000256" key="1">
    <source>
        <dbReference type="ARBA" id="ARBA00004496"/>
    </source>
</evidence>
<comment type="function">
    <text evidence="14">Cell wall formation.</text>
</comment>
<evidence type="ECO:0000256" key="6">
    <source>
        <dbReference type="ARBA" id="ARBA00022618"/>
    </source>
</evidence>
<keyword evidence="8 14" id="KW-0067">ATP-binding</keyword>
<dbReference type="Gene3D" id="3.40.1190.10">
    <property type="entry name" value="Mur-like, catalytic domain"/>
    <property type="match status" value="1"/>
</dbReference>
<keyword evidence="15" id="KW-0812">Transmembrane</keyword>
<dbReference type="GO" id="GO:0005524">
    <property type="term" value="F:ATP binding"/>
    <property type="evidence" value="ECO:0007669"/>
    <property type="project" value="UniProtKB-UniRule"/>
</dbReference>
<name>A0A9D8KFL9_9DELT</name>
<keyword evidence="12 14" id="KW-0961">Cell wall biogenesis/degradation</keyword>
<dbReference type="Proteomes" id="UP000809273">
    <property type="component" value="Unassembled WGS sequence"/>
</dbReference>
<dbReference type="Gene3D" id="3.40.50.720">
    <property type="entry name" value="NAD(P)-binding Rossmann-like Domain"/>
    <property type="match status" value="1"/>
</dbReference>
<evidence type="ECO:0000256" key="15">
    <source>
        <dbReference type="SAM" id="Phobius"/>
    </source>
</evidence>
<dbReference type="InterPro" id="IPR050061">
    <property type="entry name" value="MurCDEF_pg_biosynth"/>
</dbReference>
<dbReference type="Pfam" id="PF01225">
    <property type="entry name" value="Mur_ligase"/>
    <property type="match status" value="1"/>
</dbReference>
<evidence type="ECO:0000256" key="7">
    <source>
        <dbReference type="ARBA" id="ARBA00022741"/>
    </source>
</evidence>
<evidence type="ECO:0000256" key="3">
    <source>
        <dbReference type="ARBA" id="ARBA00012211"/>
    </source>
</evidence>
<evidence type="ECO:0000313" key="19">
    <source>
        <dbReference type="EMBL" id="MBN1573789.1"/>
    </source>
</evidence>
<dbReference type="EMBL" id="JAFGIX010000055">
    <property type="protein sequence ID" value="MBN1573789.1"/>
    <property type="molecule type" value="Genomic_DNA"/>
</dbReference>
<evidence type="ECO:0000256" key="14">
    <source>
        <dbReference type="HAMAP-Rule" id="MF_00046"/>
    </source>
</evidence>
<evidence type="ECO:0000256" key="10">
    <source>
        <dbReference type="ARBA" id="ARBA00022984"/>
    </source>
</evidence>
<keyword evidence="10 14" id="KW-0573">Peptidoglycan synthesis</keyword>
<dbReference type="Pfam" id="PF08245">
    <property type="entry name" value="Mur_ligase_M"/>
    <property type="match status" value="1"/>
</dbReference>
<dbReference type="InterPro" id="IPR013221">
    <property type="entry name" value="Mur_ligase_cen"/>
</dbReference>
<dbReference type="GO" id="GO:0005737">
    <property type="term" value="C:cytoplasm"/>
    <property type="evidence" value="ECO:0007669"/>
    <property type="project" value="UniProtKB-SubCell"/>
</dbReference>
<proteinExistence type="inferred from homology"/>
<dbReference type="Gene3D" id="3.90.190.20">
    <property type="entry name" value="Mur ligase, C-terminal domain"/>
    <property type="match status" value="1"/>
</dbReference>
<dbReference type="EC" id="6.3.2.8" evidence="3 14"/>
<keyword evidence="6 14" id="KW-0132">Cell division</keyword>
<comment type="caution">
    <text evidence="19">The sequence shown here is derived from an EMBL/GenBank/DDBJ whole genome shotgun (WGS) entry which is preliminary data.</text>
</comment>
<keyword evidence="11 14" id="KW-0131">Cell cycle</keyword>
<comment type="catalytic activity">
    <reaction evidence="13 14">
        <text>UDP-N-acetyl-alpha-D-muramate + L-alanine + ATP = UDP-N-acetyl-alpha-D-muramoyl-L-alanine + ADP + phosphate + H(+)</text>
        <dbReference type="Rhea" id="RHEA:23372"/>
        <dbReference type="ChEBI" id="CHEBI:15378"/>
        <dbReference type="ChEBI" id="CHEBI:30616"/>
        <dbReference type="ChEBI" id="CHEBI:43474"/>
        <dbReference type="ChEBI" id="CHEBI:57972"/>
        <dbReference type="ChEBI" id="CHEBI:70757"/>
        <dbReference type="ChEBI" id="CHEBI:83898"/>
        <dbReference type="ChEBI" id="CHEBI:456216"/>
        <dbReference type="EC" id="6.3.2.8"/>
    </reaction>
</comment>
<dbReference type="GO" id="GO:0008360">
    <property type="term" value="P:regulation of cell shape"/>
    <property type="evidence" value="ECO:0007669"/>
    <property type="project" value="UniProtKB-KW"/>
</dbReference>
<evidence type="ECO:0000259" key="17">
    <source>
        <dbReference type="Pfam" id="PF02875"/>
    </source>
</evidence>
<dbReference type="GO" id="GO:0008763">
    <property type="term" value="F:UDP-N-acetylmuramate-L-alanine ligase activity"/>
    <property type="evidence" value="ECO:0007669"/>
    <property type="project" value="UniProtKB-UniRule"/>
</dbReference>
<evidence type="ECO:0000256" key="5">
    <source>
        <dbReference type="ARBA" id="ARBA00022598"/>
    </source>
</evidence>
<evidence type="ECO:0000256" key="11">
    <source>
        <dbReference type="ARBA" id="ARBA00023306"/>
    </source>
</evidence>
<keyword evidence="4 14" id="KW-0963">Cytoplasm</keyword>
<evidence type="ECO:0000256" key="4">
    <source>
        <dbReference type="ARBA" id="ARBA00022490"/>
    </source>
</evidence>
<dbReference type="GO" id="GO:0051301">
    <property type="term" value="P:cell division"/>
    <property type="evidence" value="ECO:0007669"/>
    <property type="project" value="UniProtKB-KW"/>
</dbReference>
<sequence length="469" mass="51040">MARSKTDKKGGGYRGFHKVHFIGIGGIGMSGIAEVLINLNYEVSGSDLKKGEITERLKTLGAVIHYGHAAKNLTDADVVVVSNAVKRDNPEVVEAEARNIPVIPRAEMLAELMRMKYGVAVAGTHGKTTTTSMMATVFGVGNLDPTVVIGGKLDYIGSNAKLGEGEFLVAEADESDGSFLMLTPTIAVVTNIEEEHMDHYGSLEEIKGDFTTFINSIPFYGLSVLCLDNENVQAIIPEVKRRFVTYGFSPQADFYATGVTFEGLNSTFTVNYRGDVWGDITLHMPGAHNALNALSAVAVGMEVGLDFGTIQGALSGFTGVHRRFQVKGEAAGVTVVDDYGHHPTEITATLKAARNFWKGRVVAVFQPHRYTRTRDAHEGFLTAFFSADVLVMTDIYPAGEEPIPGITGQRLFDEIRERGMRDTHFVSDKEDLPKELMKIIRPGDLVITLGAGDILRAGERLLELLDKKQ</sequence>
<organism evidence="19 20">
    <name type="scientific">Candidatus Zymogenus saltonus</name>
    <dbReference type="NCBI Taxonomy" id="2844893"/>
    <lineage>
        <taxon>Bacteria</taxon>
        <taxon>Deltaproteobacteria</taxon>
        <taxon>Candidatus Zymogenia</taxon>
        <taxon>Candidatus Zymogeniales</taxon>
        <taxon>Candidatus Zymogenaceae</taxon>
        <taxon>Candidatus Zymogenus</taxon>
    </lineage>
</organism>
<dbReference type="InterPro" id="IPR036565">
    <property type="entry name" value="Mur-like_cat_sf"/>
</dbReference>
<evidence type="ECO:0000256" key="9">
    <source>
        <dbReference type="ARBA" id="ARBA00022960"/>
    </source>
</evidence>
<feature type="domain" description="Mur ligase C-terminal" evidence="17">
    <location>
        <begin position="322"/>
        <end position="452"/>
    </location>
</feature>
<dbReference type="NCBIfam" id="TIGR01082">
    <property type="entry name" value="murC"/>
    <property type="match status" value="1"/>
</dbReference>
<keyword evidence="5 14" id="KW-0436">Ligase</keyword>
<dbReference type="GO" id="GO:0009252">
    <property type="term" value="P:peptidoglycan biosynthetic process"/>
    <property type="evidence" value="ECO:0007669"/>
    <property type="project" value="UniProtKB-UniRule"/>
</dbReference>
<comment type="pathway">
    <text evidence="2 14">Cell wall biogenesis; peptidoglycan biosynthesis.</text>
</comment>
<feature type="domain" description="Mur ligase central" evidence="18">
    <location>
        <begin position="121"/>
        <end position="299"/>
    </location>
</feature>
<evidence type="ECO:0000256" key="13">
    <source>
        <dbReference type="ARBA" id="ARBA00047833"/>
    </source>
</evidence>
<dbReference type="HAMAP" id="MF_00046">
    <property type="entry name" value="MurC"/>
    <property type="match status" value="1"/>
</dbReference>
<keyword evidence="15" id="KW-1133">Transmembrane helix</keyword>
<accession>A0A9D8KFL9</accession>
<feature type="domain" description="Mur ligase N-terminal catalytic" evidence="16">
    <location>
        <begin position="18"/>
        <end position="117"/>
    </location>
</feature>
<dbReference type="SUPFAM" id="SSF53623">
    <property type="entry name" value="MurD-like peptide ligases, catalytic domain"/>
    <property type="match status" value="1"/>
</dbReference>
<dbReference type="InterPro" id="IPR005758">
    <property type="entry name" value="UDP-N-AcMur_Ala_ligase_MurC"/>
</dbReference>
<dbReference type="GO" id="GO:0071555">
    <property type="term" value="P:cell wall organization"/>
    <property type="evidence" value="ECO:0007669"/>
    <property type="project" value="UniProtKB-KW"/>
</dbReference>
<reference evidence="19" key="2">
    <citation type="submission" date="2021-01" db="EMBL/GenBank/DDBJ databases">
        <authorList>
            <person name="Hahn C.R."/>
            <person name="Youssef N.H."/>
            <person name="Elshahed M."/>
        </authorList>
    </citation>
    <scope>NUCLEOTIDE SEQUENCE</scope>
    <source>
        <strain evidence="19">Zod_Metabat.24</strain>
    </source>
</reference>
<dbReference type="InterPro" id="IPR036615">
    <property type="entry name" value="Mur_ligase_C_dom_sf"/>
</dbReference>
<evidence type="ECO:0000259" key="16">
    <source>
        <dbReference type="Pfam" id="PF01225"/>
    </source>
</evidence>
<keyword evidence="9 14" id="KW-0133">Cell shape</keyword>
<gene>
    <name evidence="14" type="primary">murC</name>
    <name evidence="19" type="ORF">JW984_11390</name>
</gene>
<dbReference type="PANTHER" id="PTHR43445">
    <property type="entry name" value="UDP-N-ACETYLMURAMATE--L-ALANINE LIGASE-RELATED"/>
    <property type="match status" value="1"/>
</dbReference>
<dbReference type="Pfam" id="PF02875">
    <property type="entry name" value="Mur_ligase_C"/>
    <property type="match status" value="1"/>
</dbReference>
<evidence type="ECO:0000313" key="20">
    <source>
        <dbReference type="Proteomes" id="UP000809273"/>
    </source>
</evidence>
<comment type="subcellular location">
    <subcellularLocation>
        <location evidence="1 14">Cytoplasm</location>
    </subcellularLocation>
</comment>
<evidence type="ECO:0000259" key="18">
    <source>
        <dbReference type="Pfam" id="PF08245"/>
    </source>
</evidence>
<dbReference type="InterPro" id="IPR000713">
    <property type="entry name" value="Mur_ligase_N"/>
</dbReference>
<keyword evidence="15" id="KW-0472">Membrane</keyword>
<dbReference type="PANTHER" id="PTHR43445:SF3">
    <property type="entry name" value="UDP-N-ACETYLMURAMATE--L-ALANINE LIGASE"/>
    <property type="match status" value="1"/>
</dbReference>
<dbReference type="InterPro" id="IPR004101">
    <property type="entry name" value="Mur_ligase_C"/>
</dbReference>
<reference evidence="19" key="1">
    <citation type="journal article" date="2021" name="Environ. Microbiol.">
        <title>Genomic characterization of three novel Desulfobacterota classes expand the metabolic and phylogenetic diversity of the phylum.</title>
        <authorList>
            <person name="Murphy C.L."/>
            <person name="Biggerstaff J."/>
            <person name="Eichhorn A."/>
            <person name="Ewing E."/>
            <person name="Shahan R."/>
            <person name="Soriano D."/>
            <person name="Stewart S."/>
            <person name="VanMol K."/>
            <person name="Walker R."/>
            <person name="Walters P."/>
            <person name="Elshahed M.S."/>
            <person name="Youssef N.H."/>
        </authorList>
    </citation>
    <scope>NUCLEOTIDE SEQUENCE</scope>
    <source>
        <strain evidence="19">Zod_Metabat.24</strain>
    </source>
</reference>
<evidence type="ECO:0000256" key="2">
    <source>
        <dbReference type="ARBA" id="ARBA00004752"/>
    </source>
</evidence>
<keyword evidence="7 14" id="KW-0547">Nucleotide-binding</keyword>
<feature type="transmembrane region" description="Helical" evidence="15">
    <location>
        <begin position="21"/>
        <end position="41"/>
    </location>
</feature>
<evidence type="ECO:0000256" key="12">
    <source>
        <dbReference type="ARBA" id="ARBA00023316"/>
    </source>
</evidence>
<evidence type="ECO:0000256" key="8">
    <source>
        <dbReference type="ARBA" id="ARBA00022840"/>
    </source>
</evidence>
<dbReference type="SUPFAM" id="SSF53244">
    <property type="entry name" value="MurD-like peptide ligases, peptide-binding domain"/>
    <property type="match status" value="1"/>
</dbReference>
<dbReference type="AlphaFoldDB" id="A0A9D8KFL9"/>